<feature type="active site" evidence="2">
    <location>
        <position position="30"/>
    </location>
</feature>
<dbReference type="AlphaFoldDB" id="A0A9P6IYD2"/>
<dbReference type="PANTHER" id="PTHR47966:SF51">
    <property type="entry name" value="BETA-SITE APP-CLEAVING ENZYME, ISOFORM A-RELATED"/>
    <property type="match status" value="1"/>
</dbReference>
<dbReference type="SUPFAM" id="SSF50630">
    <property type="entry name" value="Acid proteases"/>
    <property type="match status" value="1"/>
</dbReference>
<dbReference type="PRINTS" id="PR00792">
    <property type="entry name" value="PEPSIN"/>
</dbReference>
<accession>A0A9P6IYD2</accession>
<dbReference type="PROSITE" id="PS51767">
    <property type="entry name" value="PEPTIDASE_A1"/>
    <property type="match status" value="1"/>
</dbReference>
<evidence type="ECO:0000256" key="3">
    <source>
        <dbReference type="SAM" id="MobiDB-lite"/>
    </source>
</evidence>
<organism evidence="5 6">
    <name type="scientific">Mortierella alpina</name>
    <name type="common">Oleaginous fungus</name>
    <name type="synonym">Mortierella renispora</name>
    <dbReference type="NCBI Taxonomy" id="64518"/>
    <lineage>
        <taxon>Eukaryota</taxon>
        <taxon>Fungi</taxon>
        <taxon>Fungi incertae sedis</taxon>
        <taxon>Mucoromycota</taxon>
        <taxon>Mortierellomycotina</taxon>
        <taxon>Mortierellomycetes</taxon>
        <taxon>Mortierellales</taxon>
        <taxon>Mortierellaceae</taxon>
        <taxon>Mortierella</taxon>
    </lineage>
</organism>
<keyword evidence="6" id="KW-1185">Reference proteome</keyword>
<dbReference type="InterPro" id="IPR033121">
    <property type="entry name" value="PEPTIDASE_A1"/>
</dbReference>
<dbReference type="InterPro" id="IPR021109">
    <property type="entry name" value="Peptidase_aspartic_dom_sf"/>
</dbReference>
<feature type="domain" description="Peptidase A1" evidence="4">
    <location>
        <begin position="12"/>
        <end position="374"/>
    </location>
</feature>
<sequence>MPIQYNPSEIAYVGQVGIGTPPQYFRLEFDIGATDTWVALTKANCSKPEPCAPDRRLFHPHRSSSFEKTPDSPWKIEFSDKSNASGWIQTDILQVAGLAVDRQLIGMAMSLFGFKDNQIDGSFALGLKRNGSNDILTPVENLIASNGMRPEVGIWLGSGNQGGEVVFGGRDPARFSGNISYFDVPTGAAYWSVPVNAVAVEPAPVPASNTSSTPVKKPPPPVKRENARANPKSRQPKVIFDTSTNLILLPPRVALRTHQFLHDFFFGLYSGYDIFAAAYTVPCNLKADVWIELGSTAVSKLPGEGAKNSTVTRFRISAADIVRDRLPLIGSLFNVCFSAIQASKSDDDDWVLGNVWFMNNYMTLDHKNRQVGIAPVIRPQSIAD</sequence>
<comment type="caution">
    <text evidence="5">The sequence shown here is derived from an EMBL/GenBank/DDBJ whole genome shotgun (WGS) entry which is preliminary data.</text>
</comment>
<reference evidence="5" key="1">
    <citation type="journal article" date="2020" name="Fungal Divers.">
        <title>Resolving the Mortierellaceae phylogeny through synthesis of multi-gene phylogenetics and phylogenomics.</title>
        <authorList>
            <person name="Vandepol N."/>
            <person name="Liber J."/>
            <person name="Desiro A."/>
            <person name="Na H."/>
            <person name="Kennedy M."/>
            <person name="Barry K."/>
            <person name="Grigoriev I.V."/>
            <person name="Miller A.N."/>
            <person name="O'Donnell K."/>
            <person name="Stajich J.E."/>
            <person name="Bonito G."/>
        </authorList>
    </citation>
    <scope>NUCLEOTIDE SEQUENCE</scope>
    <source>
        <strain evidence="5">CK1249</strain>
    </source>
</reference>
<dbReference type="OrthoDB" id="2747330at2759"/>
<dbReference type="InterPro" id="IPR001461">
    <property type="entry name" value="Aspartic_peptidase_A1"/>
</dbReference>
<evidence type="ECO:0000259" key="4">
    <source>
        <dbReference type="PROSITE" id="PS51767"/>
    </source>
</evidence>
<gene>
    <name evidence="5" type="ORF">BGZ70_000451</name>
</gene>
<feature type="region of interest" description="Disordered" evidence="3">
    <location>
        <begin position="204"/>
        <end position="235"/>
    </location>
</feature>
<dbReference type="EMBL" id="JAAAHY010001087">
    <property type="protein sequence ID" value="KAF9952853.1"/>
    <property type="molecule type" value="Genomic_DNA"/>
</dbReference>
<dbReference type="Gene3D" id="2.40.70.10">
    <property type="entry name" value="Acid Proteases"/>
    <property type="match status" value="2"/>
</dbReference>
<comment type="similarity">
    <text evidence="1">Belongs to the peptidase A1 family.</text>
</comment>
<dbReference type="GO" id="GO:0004190">
    <property type="term" value="F:aspartic-type endopeptidase activity"/>
    <property type="evidence" value="ECO:0007669"/>
    <property type="project" value="InterPro"/>
</dbReference>
<evidence type="ECO:0000313" key="6">
    <source>
        <dbReference type="Proteomes" id="UP000738359"/>
    </source>
</evidence>
<dbReference type="InterPro" id="IPR034164">
    <property type="entry name" value="Pepsin-like_dom"/>
</dbReference>
<proteinExistence type="inferred from homology"/>
<dbReference type="CDD" id="cd05471">
    <property type="entry name" value="pepsin_like"/>
    <property type="match status" value="1"/>
</dbReference>
<evidence type="ECO:0000313" key="5">
    <source>
        <dbReference type="EMBL" id="KAF9952853.1"/>
    </source>
</evidence>
<dbReference type="Pfam" id="PF00026">
    <property type="entry name" value="Asp"/>
    <property type="match status" value="1"/>
</dbReference>
<dbReference type="Proteomes" id="UP000738359">
    <property type="component" value="Unassembled WGS sequence"/>
</dbReference>
<name>A0A9P6IYD2_MORAP</name>
<evidence type="ECO:0000256" key="1">
    <source>
        <dbReference type="ARBA" id="ARBA00007447"/>
    </source>
</evidence>
<dbReference type="GO" id="GO:0006508">
    <property type="term" value="P:proteolysis"/>
    <property type="evidence" value="ECO:0007669"/>
    <property type="project" value="InterPro"/>
</dbReference>
<evidence type="ECO:0000256" key="2">
    <source>
        <dbReference type="PIRSR" id="PIRSR601461-1"/>
    </source>
</evidence>
<dbReference type="PANTHER" id="PTHR47966">
    <property type="entry name" value="BETA-SITE APP-CLEAVING ENZYME, ISOFORM A-RELATED"/>
    <property type="match status" value="1"/>
</dbReference>
<feature type="active site" evidence="2">
    <location>
        <position position="241"/>
    </location>
</feature>
<protein>
    <recommendedName>
        <fullName evidence="4">Peptidase A1 domain-containing protein</fullName>
    </recommendedName>
</protein>